<dbReference type="SMART" id="SM00789">
    <property type="entry name" value="Ad_cyc_g-alpha"/>
    <property type="match status" value="1"/>
</dbReference>
<dbReference type="AlphaFoldDB" id="U7PVZ4"/>
<dbReference type="GO" id="GO:0006171">
    <property type="term" value="P:cAMP biosynthetic process"/>
    <property type="evidence" value="ECO:0007669"/>
    <property type="project" value="UniProtKB-KW"/>
</dbReference>
<comment type="similarity">
    <text evidence="4">Belongs to the adenylyl cyclase class-3 family.</text>
</comment>
<dbReference type="GO" id="GO:0005524">
    <property type="term" value="F:ATP binding"/>
    <property type="evidence" value="ECO:0007669"/>
    <property type="project" value="UniProtKB-KW"/>
</dbReference>
<evidence type="ECO:0000256" key="1">
    <source>
        <dbReference type="ARBA" id="ARBA00001593"/>
    </source>
</evidence>
<evidence type="ECO:0000313" key="21">
    <source>
        <dbReference type="EMBL" id="ERS99833.1"/>
    </source>
</evidence>
<reference evidence="22" key="1">
    <citation type="journal article" date="2014" name="Genome Announc.">
        <title>Genome sequence of the pathogenic fungus Sporothrix schenckii (ATCC 58251).</title>
        <authorList>
            <person name="Cuomo C.A."/>
            <person name="Rodriguez-Del Valle N."/>
            <person name="Perez-Sanchez L."/>
            <person name="Abouelleil A."/>
            <person name="Goldberg J."/>
            <person name="Young S."/>
            <person name="Zeng Q."/>
            <person name="Birren B.W."/>
        </authorList>
    </citation>
    <scope>NUCLEOTIDE SEQUENCE [LARGE SCALE GENOMIC DNA]</scope>
    <source>
        <strain evidence="22">ATCC 58251 / de Perez 2211183</strain>
    </source>
</reference>
<dbReference type="SMART" id="SM00364">
    <property type="entry name" value="LRR_BAC"/>
    <property type="match status" value="9"/>
</dbReference>
<evidence type="ECO:0000256" key="13">
    <source>
        <dbReference type="ARBA" id="ARBA00022998"/>
    </source>
</evidence>
<feature type="compositionally biased region" description="Low complexity" evidence="17">
    <location>
        <begin position="486"/>
        <end position="503"/>
    </location>
</feature>
<dbReference type="Gene3D" id="3.80.10.10">
    <property type="entry name" value="Ribonuclease Inhibitor"/>
    <property type="match status" value="4"/>
</dbReference>
<evidence type="ECO:0000256" key="7">
    <source>
        <dbReference type="ARBA" id="ARBA00022614"/>
    </source>
</evidence>
<dbReference type="InterPro" id="IPR003591">
    <property type="entry name" value="Leu-rich_rpt_typical-subtyp"/>
</dbReference>
<dbReference type="CDD" id="cd00143">
    <property type="entry name" value="PP2Cc"/>
    <property type="match status" value="1"/>
</dbReference>
<feature type="region of interest" description="Disordered" evidence="17">
    <location>
        <begin position="2407"/>
        <end position="2431"/>
    </location>
</feature>
<dbReference type="SMART" id="SM00332">
    <property type="entry name" value="PP2Cc"/>
    <property type="match status" value="1"/>
</dbReference>
<dbReference type="FunFam" id="3.80.10.10:FF:000305">
    <property type="entry name" value="Adenylate cyclase AcyA"/>
    <property type="match status" value="1"/>
</dbReference>
<evidence type="ECO:0000256" key="12">
    <source>
        <dbReference type="ARBA" id="ARBA00022842"/>
    </source>
</evidence>
<feature type="compositionally biased region" description="Gly residues" evidence="17">
    <location>
        <begin position="2102"/>
        <end position="2120"/>
    </location>
</feature>
<gene>
    <name evidence="21" type="ORF">HMPREF1624_03198</name>
</gene>
<feature type="region of interest" description="Disordered" evidence="17">
    <location>
        <begin position="396"/>
        <end position="453"/>
    </location>
</feature>
<dbReference type="PROSITE" id="PS50200">
    <property type="entry name" value="RA"/>
    <property type="match status" value="1"/>
</dbReference>
<feature type="compositionally biased region" description="Basic and acidic residues" evidence="17">
    <location>
        <begin position="122"/>
        <end position="154"/>
    </location>
</feature>
<dbReference type="GO" id="GO:0000287">
    <property type="term" value="F:magnesium ion binding"/>
    <property type="evidence" value="ECO:0007669"/>
    <property type="project" value="InterPro"/>
</dbReference>
<evidence type="ECO:0000256" key="6">
    <source>
        <dbReference type="ARBA" id="ARBA00021420"/>
    </source>
</evidence>
<dbReference type="InterPro" id="IPR000159">
    <property type="entry name" value="RA_dom"/>
</dbReference>
<dbReference type="InterPro" id="IPR001054">
    <property type="entry name" value="A/G_cyclase"/>
</dbReference>
<evidence type="ECO:0000256" key="14">
    <source>
        <dbReference type="ARBA" id="ARBA00023239"/>
    </source>
</evidence>
<dbReference type="Pfam" id="PF00211">
    <property type="entry name" value="Guanylate_cyc"/>
    <property type="match status" value="1"/>
</dbReference>
<feature type="domain" description="PPM-type phosphatase" evidence="20">
    <location>
        <begin position="1581"/>
        <end position="1868"/>
    </location>
</feature>
<dbReference type="Proteomes" id="UP000018087">
    <property type="component" value="Unassembled WGS sequence"/>
</dbReference>
<dbReference type="FunFam" id="3.80.10.10:FF:000220">
    <property type="entry name" value="Adenylate cyclase AcyA"/>
    <property type="match status" value="1"/>
</dbReference>
<comment type="cofactor">
    <cofactor evidence="2">
        <name>Mg(2+)</name>
        <dbReference type="ChEBI" id="CHEBI:18420"/>
    </cofactor>
</comment>
<keyword evidence="9" id="KW-0677">Repeat</keyword>
<feature type="compositionally biased region" description="Low complexity" evidence="17">
    <location>
        <begin position="426"/>
        <end position="437"/>
    </location>
</feature>
<keyword evidence="13" id="KW-0115">cAMP biosynthesis</keyword>
<feature type="region of interest" description="Disordered" evidence="17">
    <location>
        <begin position="474"/>
        <end position="553"/>
    </location>
</feature>
<dbReference type="CDD" id="cd17214">
    <property type="entry name" value="RA_CYR1_like"/>
    <property type="match status" value="1"/>
</dbReference>
<evidence type="ECO:0000256" key="8">
    <source>
        <dbReference type="ARBA" id="ARBA00022723"/>
    </source>
</evidence>
<dbReference type="InterPro" id="IPR001932">
    <property type="entry name" value="PPM-type_phosphatase-like_dom"/>
</dbReference>
<evidence type="ECO:0000256" key="17">
    <source>
        <dbReference type="SAM" id="MobiDB-lite"/>
    </source>
</evidence>
<evidence type="ECO:0000256" key="11">
    <source>
        <dbReference type="ARBA" id="ARBA00022840"/>
    </source>
</evidence>
<feature type="compositionally biased region" description="Polar residues" evidence="17">
    <location>
        <begin position="110"/>
        <end position="120"/>
    </location>
</feature>
<evidence type="ECO:0000256" key="3">
    <source>
        <dbReference type="ARBA" id="ARBA00003896"/>
    </source>
</evidence>
<evidence type="ECO:0000256" key="10">
    <source>
        <dbReference type="ARBA" id="ARBA00022741"/>
    </source>
</evidence>
<feature type="compositionally biased region" description="Acidic residues" evidence="17">
    <location>
        <begin position="2413"/>
        <end position="2431"/>
    </location>
</feature>
<dbReference type="PANTHER" id="PTHR48051">
    <property type="match status" value="1"/>
</dbReference>
<feature type="domain" description="Ras-associating" evidence="19">
    <location>
        <begin position="783"/>
        <end position="872"/>
    </location>
</feature>
<dbReference type="OrthoDB" id="2021138at2759"/>
<evidence type="ECO:0000259" key="19">
    <source>
        <dbReference type="PROSITE" id="PS50200"/>
    </source>
</evidence>
<dbReference type="FunFam" id="3.80.10.10:FF:000408">
    <property type="entry name" value="Adenylate cyclase"/>
    <property type="match status" value="1"/>
</dbReference>
<dbReference type="SMART" id="SM00365">
    <property type="entry name" value="LRR_SD22"/>
    <property type="match status" value="5"/>
</dbReference>
<protein>
    <recommendedName>
        <fullName evidence="6">Adenylate cyclase</fullName>
        <ecNumber evidence="5">4.6.1.1</ecNumber>
    </recommendedName>
    <alternativeName>
        <fullName evidence="15">ATP pyrophosphate-lyase</fullName>
    </alternativeName>
    <alternativeName>
        <fullName evidence="16">Adenylyl cyclase</fullName>
    </alternativeName>
</protein>
<keyword evidence="14" id="KW-0456">Lyase</keyword>
<feature type="compositionally biased region" description="Low complexity" evidence="17">
    <location>
        <begin position="2121"/>
        <end position="2141"/>
    </location>
</feature>
<feature type="compositionally biased region" description="Low complexity" evidence="17">
    <location>
        <begin position="196"/>
        <end position="215"/>
    </location>
</feature>
<dbReference type="InterPro" id="IPR029787">
    <property type="entry name" value="Nucleotide_cyclase"/>
</dbReference>
<dbReference type="SUPFAM" id="SSF52058">
    <property type="entry name" value="L domain-like"/>
    <property type="match status" value="3"/>
</dbReference>
<feature type="compositionally biased region" description="Polar residues" evidence="17">
    <location>
        <begin position="476"/>
        <end position="485"/>
    </location>
</feature>
<dbReference type="Gene3D" id="3.60.40.10">
    <property type="entry name" value="PPM-type phosphatase domain"/>
    <property type="match status" value="1"/>
</dbReference>
<evidence type="ECO:0000256" key="16">
    <source>
        <dbReference type="ARBA" id="ARBA00032637"/>
    </source>
</evidence>
<dbReference type="InterPro" id="IPR013716">
    <property type="entry name" value="Adenylate_cyclase_G-a-bd"/>
</dbReference>
<keyword evidence="22" id="KW-1185">Reference proteome</keyword>
<dbReference type="InterPro" id="IPR050216">
    <property type="entry name" value="LRR_domain-containing"/>
</dbReference>
<feature type="compositionally biased region" description="Polar residues" evidence="17">
    <location>
        <begin position="1346"/>
        <end position="1371"/>
    </location>
</feature>
<dbReference type="Pfam" id="PF23010">
    <property type="entry name" value="RA_3"/>
    <property type="match status" value="1"/>
</dbReference>
<dbReference type="GO" id="GO:0005737">
    <property type="term" value="C:cytoplasm"/>
    <property type="evidence" value="ECO:0007669"/>
    <property type="project" value="TreeGrafter"/>
</dbReference>
<feature type="region of interest" description="Disordered" evidence="17">
    <location>
        <begin position="2097"/>
        <end position="2141"/>
    </location>
</feature>
<dbReference type="HOGENOM" id="CLU_000430_4_0_1"/>
<evidence type="ECO:0000259" key="18">
    <source>
        <dbReference type="PROSITE" id="PS50125"/>
    </source>
</evidence>
<keyword evidence="12" id="KW-0460">Magnesium</keyword>
<feature type="region of interest" description="Disordered" evidence="17">
    <location>
        <begin position="725"/>
        <end position="750"/>
    </location>
</feature>
<proteinExistence type="inferred from homology"/>
<feature type="compositionally biased region" description="Basic residues" evidence="17">
    <location>
        <begin position="518"/>
        <end position="531"/>
    </location>
</feature>
<comment type="catalytic activity">
    <reaction evidence="1">
        <text>ATP = 3',5'-cyclic AMP + diphosphate</text>
        <dbReference type="Rhea" id="RHEA:15389"/>
        <dbReference type="ChEBI" id="CHEBI:30616"/>
        <dbReference type="ChEBI" id="CHEBI:33019"/>
        <dbReference type="ChEBI" id="CHEBI:58165"/>
        <dbReference type="EC" id="4.6.1.1"/>
    </reaction>
</comment>
<feature type="region of interest" description="Disordered" evidence="17">
    <location>
        <begin position="1260"/>
        <end position="1371"/>
    </location>
</feature>
<feature type="compositionally biased region" description="Low complexity" evidence="17">
    <location>
        <begin position="92"/>
        <end position="109"/>
    </location>
</feature>
<feature type="compositionally biased region" description="Polar residues" evidence="17">
    <location>
        <begin position="1"/>
        <end position="26"/>
    </location>
</feature>
<dbReference type="SMART" id="SM00369">
    <property type="entry name" value="LRR_TYP"/>
    <property type="match status" value="11"/>
</dbReference>
<feature type="compositionally biased region" description="Low complexity" evidence="17">
    <location>
        <begin position="291"/>
        <end position="305"/>
    </location>
</feature>
<dbReference type="EC" id="4.6.1.1" evidence="5"/>
<evidence type="ECO:0000256" key="4">
    <source>
        <dbReference type="ARBA" id="ARBA00005381"/>
    </source>
</evidence>
<dbReference type="SMART" id="SM00044">
    <property type="entry name" value="CYCc"/>
    <property type="match status" value="1"/>
</dbReference>
<dbReference type="SUPFAM" id="SSF55073">
    <property type="entry name" value="Nucleotide cyclase"/>
    <property type="match status" value="1"/>
</dbReference>
<evidence type="ECO:0000256" key="15">
    <source>
        <dbReference type="ARBA" id="ARBA00032597"/>
    </source>
</evidence>
<dbReference type="InterPro" id="IPR032675">
    <property type="entry name" value="LRR_dom_sf"/>
</dbReference>
<evidence type="ECO:0000256" key="2">
    <source>
        <dbReference type="ARBA" id="ARBA00001946"/>
    </source>
</evidence>
<dbReference type="SUPFAM" id="SSF81606">
    <property type="entry name" value="PP2C-like"/>
    <property type="match status" value="1"/>
</dbReference>
<feature type="compositionally biased region" description="Polar residues" evidence="17">
    <location>
        <begin position="78"/>
        <end position="91"/>
    </location>
</feature>
<evidence type="ECO:0000256" key="5">
    <source>
        <dbReference type="ARBA" id="ARBA00012201"/>
    </source>
</evidence>
<dbReference type="PROSITE" id="PS51450">
    <property type="entry name" value="LRR"/>
    <property type="match status" value="2"/>
</dbReference>
<name>U7PVZ4_SPOS1</name>
<feature type="region of interest" description="Disordered" evidence="17">
    <location>
        <begin position="263"/>
        <end position="380"/>
    </location>
</feature>
<feature type="region of interest" description="Disordered" evidence="17">
    <location>
        <begin position="1"/>
        <end position="215"/>
    </location>
</feature>
<dbReference type="InterPro" id="IPR055071">
    <property type="entry name" value="RA_PHLPP-like"/>
</dbReference>
<dbReference type="FunFam" id="3.60.40.10:FF:000055">
    <property type="entry name" value="Adenylate cyclase AcyA"/>
    <property type="match status" value="1"/>
</dbReference>
<dbReference type="PROSITE" id="PS51746">
    <property type="entry name" value="PPM_2"/>
    <property type="match status" value="1"/>
</dbReference>
<dbReference type="GO" id="GO:0004016">
    <property type="term" value="F:adenylate cyclase activity"/>
    <property type="evidence" value="ECO:0007669"/>
    <property type="project" value="UniProtKB-EC"/>
</dbReference>
<dbReference type="eggNOG" id="KOG0618">
    <property type="taxonomic scope" value="Eukaryota"/>
</dbReference>
<dbReference type="PROSITE" id="PS50125">
    <property type="entry name" value="GUANYLATE_CYCLASE_2"/>
    <property type="match status" value="1"/>
</dbReference>
<feature type="compositionally biased region" description="Low complexity" evidence="17">
    <location>
        <begin position="1291"/>
        <end position="1300"/>
    </location>
</feature>
<dbReference type="GO" id="GO:0035556">
    <property type="term" value="P:intracellular signal transduction"/>
    <property type="evidence" value="ECO:0007669"/>
    <property type="project" value="InterPro"/>
</dbReference>
<dbReference type="InterPro" id="IPR001611">
    <property type="entry name" value="Leu-rich_rpt"/>
</dbReference>
<dbReference type="InterPro" id="IPR036457">
    <property type="entry name" value="PPM-type-like_dom_sf"/>
</dbReference>
<keyword evidence="11" id="KW-0067">ATP-binding</keyword>
<organism evidence="21 22">
    <name type="scientific">Sporothrix schenckii (strain ATCC 58251 / de Perez 2211183)</name>
    <name type="common">Rose-picker's disease fungus</name>
    <dbReference type="NCBI Taxonomy" id="1391915"/>
    <lineage>
        <taxon>Eukaryota</taxon>
        <taxon>Fungi</taxon>
        <taxon>Dikarya</taxon>
        <taxon>Ascomycota</taxon>
        <taxon>Pezizomycotina</taxon>
        <taxon>Sordariomycetes</taxon>
        <taxon>Sordariomycetidae</taxon>
        <taxon>Ophiostomatales</taxon>
        <taxon>Ophiostomataceae</taxon>
        <taxon>Sporothrix</taxon>
    </lineage>
</organism>
<keyword evidence="8" id="KW-0479">Metal-binding</keyword>
<comment type="function">
    <text evidence="3">Plays essential roles in regulation of cellular metabolism by catalyzing the synthesis of a second messenger, cAMP.</text>
</comment>
<feature type="domain" description="Guanylate cyclase" evidence="18">
    <location>
        <begin position="1934"/>
        <end position="2071"/>
    </location>
</feature>
<sequence>MTRNEAASRMSSVTSASTDSGRSSVTVKPLPSTPIPTASPSLRGASPSPEDGRGLRHTASVDSRRGPPSRLRTDDNANLRNRTVIRQDSQISPTSTAATVGTTRGTAPPLSSTGSNNINMHTGRDHRDQHPHQHQHRADFGNYRRDLAVLDADTRSGSGGGDNSSHHGGRTSSAPQIPQLASLGSPGLSQIAPWMSAGGSSSNNNDGHAANAAATPGTAAGGGGGGGGGGGLASTSFYNDSSENVSIASQLSPAFRTNSLSLTRHHSAQTPASTSNESPDAAFFNDDRRPSVASIATSASSTGSKASDRRGGGFRKLQGFFGEEFPGRDNSDASISTTGKETRSQSYSHGRPHRDRNLSNATDRDPSPSSSRPRTPVPAPEVVPFLYQEADDIARYGEAPVRDTLSGPDRDRYVNEASGQNPPKTSSSSRSGHSLPHLPHHHHRHNKSNDDPRTILHTISREDSIASMRERATPAMYTSTRSRAQSPTPSGNSGSGSASFSAPKTSFTDGQISPPGGHPKKGLLGRLRRHKDKDDGASSGGNNSNNGGGSHTAHSIAAQLKKVPHNAHNLSSRPSRHDVSRAELGGHFFGSDMSLSQRFHGDYEGAAQQARHGSTSRQATFNNKFPFSKKNRTHRHIDDQEEMIGPTDRADNGTQFFLDTDLNNMDGILSRPLPLTPMDADAHRGAESDRGTGTPRINHYFQKHIPHFGTHHNSPAASTAAIAGPGIAPSGASGPNGSNGPNGAWNAPDSWAVRRTGDDVAAHHLPETDDFGSPPRNPEEKVQNYCIRVFKSDGTFATLQMPLTASVQDVVAQLAKRVFTESQNFQIVLKRHGIIRILSPAERPLMIQKRLLQQVGYEQRDHIEDIGREDNSYLCRFLFVSAHESDFQSRSHDLGFSRMPKLNHVDLSSRNLITIPITLYSKAADITSLNLSRNLSLDVPRDFIQSCLNLRDIKYSNNEARKIPHSLGRASRLTFLDVSNNRIETMEHAELEDITGVLKLNLANNRLKQLPSYFCAYHALRTLNISSNFLDKFPGFVCELESLVDLDLSFNLISSLPDAIGNLRNLEKFVITNNRLSGAFPLGFQDLQSLRELDIKYNTITSIDIISELPKLEILTADHNAISQFVGSFERLRSLKLNANPITRFEIVNPLPTLKLLNLSNAQLASIDDSFNNMRNLESLHLDKNYFVSLPNQIGNLGRLETFSIANNSVGELPPEIGCLTELRVLDVRGNNIRKLPMEIWWANKLETLNASSNVLENFPKPASRAPQVPGESNKDNVSSAQGRMMSTVGTLSSTPSSEELSADGSRRPSQASSTLLSVGPSPVPSGPDRKSSVVSVYGKGGRKTSIVSRSTAQSSGMATPTASSRKDSGLSSRITNTFAGSLRNLYLADNQLDDEVFEQLALLGEIRVLNVSYNDLTDIPQRSMTSWPQLVELYLSGNELTTLPADDLGEYSMLQVLHINGNKFTNLPADISRAKKLAVLDCGNNSLKYNISNVPYDWNWNLNRNLRYLNLSGNRRLEIKQTAYNASAAMRSAEQYADFNRLPKLRVLGLMDVTLTQPSVPDQTEDSRVRTSGSMAGFLPYGMADTLGKNEHLSTIDLVVPRFSSNANEGNEQDTLLCLFDGQALSSGGSKIAKFLHENFSRIFAAELKALKANQGVTIEDCLRRAFLTLNKDLVTSSIQAEDRLPLSSSSPAVAHRGSIAPMVLTKEDLNSGGVATVVYLLGQELYVANVGDAQAMLIQSDGSHKVLTRKHDPAEPNERSRIRDAGGWVSRNGRLNDVLDVSRAFGYSELMPSVMAAPHVVNHTVREQDETVVLATKELWEYLSPGLVVDIARQERGDLMRASQKLRDLAMAYGASGKIMVMMLSLSDLKRKTERSRLHRGQSMSLYPSGVPEEAAQQFLPTRRGKRTKGDVLDSTLQRLDAEVPAPTGLIAIVFTDIKSSTTLWEIYPAAMRSAIKLHNDVMRRQLRYIGGFEVKTEGDAFMVSFPTATSALLWAFAVQLQLLDAPWPTEMLNSVTCQPILDKDSNIIFRGLSVRMGIHWGEPLCEPDPITRRMDYYGPMVNKAARINSIADGGQITVSSDFISEIQRCLETYQESPTGSGGAGGSSEDGVGRGSVSGNGSVSAAGGSVGGSSTAGTGFDDDTFAQTIRKELKALSSQGFAVKELGEIKLKGLENPEVVYSLYPHALAGRMEAHSHHERLAAAVAATASGVEGAAVNGSGSGSYHNNSTAGATAAAAAAAVATAGSASSSDANTIPAGGRAFPGSKLPAPTSAIILGDPDTDDLRMIPEVIWGLWRVSLRLEMLCSSLEQVDGSGLQPPETELLERMKQRGANVTERFLLNFLAHQISRIETCINTLTVRHMAMGGGPIRHLDDLRASMADVFAAFRHQMVELQAYKAKYGPLQGGHIEDEMEDEDDEDDEGSDTEQE</sequence>
<feature type="compositionally biased region" description="Low complexity" evidence="17">
    <location>
        <begin position="725"/>
        <end position="748"/>
    </location>
</feature>
<dbReference type="Pfam" id="PF08509">
    <property type="entry name" value="Ad_cyc_g-alpha"/>
    <property type="match status" value="1"/>
</dbReference>
<dbReference type="Pfam" id="PF00481">
    <property type="entry name" value="PP2C"/>
    <property type="match status" value="1"/>
</dbReference>
<dbReference type="SMART" id="SM00314">
    <property type="entry name" value="RA"/>
    <property type="match status" value="1"/>
</dbReference>
<dbReference type="STRING" id="1391915.U7PVZ4"/>
<dbReference type="EMBL" id="KI440844">
    <property type="protein sequence ID" value="ERS99833.1"/>
    <property type="molecule type" value="Genomic_DNA"/>
</dbReference>
<accession>U7PVZ4</accession>
<evidence type="ECO:0000256" key="9">
    <source>
        <dbReference type="ARBA" id="ARBA00022737"/>
    </source>
</evidence>
<evidence type="ECO:0000313" key="22">
    <source>
        <dbReference type="Proteomes" id="UP000018087"/>
    </source>
</evidence>
<dbReference type="Gene3D" id="3.30.70.1230">
    <property type="entry name" value="Nucleotide cyclase"/>
    <property type="match status" value="1"/>
</dbReference>
<feature type="compositionally biased region" description="Polar residues" evidence="17">
    <location>
        <begin position="332"/>
        <end position="348"/>
    </location>
</feature>
<keyword evidence="10" id="KW-0547">Nucleotide-binding</keyword>
<dbReference type="Pfam" id="PF13855">
    <property type="entry name" value="LRR_8"/>
    <property type="match status" value="2"/>
</dbReference>
<dbReference type="PANTHER" id="PTHR48051:SF1">
    <property type="entry name" value="RAS SUPPRESSOR PROTEIN 1"/>
    <property type="match status" value="1"/>
</dbReference>
<feature type="compositionally biased region" description="Polar residues" evidence="17">
    <location>
        <begin position="263"/>
        <end position="278"/>
    </location>
</feature>
<dbReference type="CDD" id="cd07302">
    <property type="entry name" value="CHD"/>
    <property type="match status" value="1"/>
</dbReference>
<keyword evidence="7" id="KW-0433">Leucine-rich repeat</keyword>
<evidence type="ECO:0000259" key="20">
    <source>
        <dbReference type="PROSITE" id="PS51746"/>
    </source>
</evidence>
<dbReference type="eggNOG" id="KOG0619">
    <property type="taxonomic scope" value="Eukaryota"/>
</dbReference>